<evidence type="ECO:0000313" key="2">
    <source>
        <dbReference type="Proteomes" id="UP001597459"/>
    </source>
</evidence>
<name>A0ABW5N4H5_9FLAO</name>
<evidence type="ECO:0008006" key="3">
    <source>
        <dbReference type="Google" id="ProtNLM"/>
    </source>
</evidence>
<keyword evidence="2" id="KW-1185">Reference proteome</keyword>
<sequence length="147" mass="17137">MKKYIILIVSVLFLSNCGSSNLKKVNEDEIKNIFGSKIYMMRSIGKSNNDYHHHLHMFKDTNGTPFFPIYTSQKKILETEMVMPDDIPFDGILLALTSFDTMTYKINYSLEDQIIIKGRELKKILHDEIEEFKKNNPEIMEGIILKN</sequence>
<reference evidence="2" key="1">
    <citation type="journal article" date="2019" name="Int. J. Syst. Evol. Microbiol.">
        <title>The Global Catalogue of Microorganisms (GCM) 10K type strain sequencing project: providing services to taxonomists for standard genome sequencing and annotation.</title>
        <authorList>
            <consortium name="The Broad Institute Genomics Platform"/>
            <consortium name="The Broad Institute Genome Sequencing Center for Infectious Disease"/>
            <person name="Wu L."/>
            <person name="Ma J."/>
        </authorList>
    </citation>
    <scope>NUCLEOTIDE SEQUENCE [LARGE SCALE GENOMIC DNA]</scope>
    <source>
        <strain evidence="2">KCTC 42423</strain>
    </source>
</reference>
<dbReference type="Proteomes" id="UP001597459">
    <property type="component" value="Unassembled WGS sequence"/>
</dbReference>
<dbReference type="RefSeq" id="WP_378256314.1">
    <property type="nucleotide sequence ID" value="NZ_JBHSJV010000001.1"/>
</dbReference>
<protein>
    <recommendedName>
        <fullName evidence="3">DUF4825 domain-containing protein</fullName>
    </recommendedName>
</protein>
<dbReference type="EMBL" id="JBHULX010000002">
    <property type="protein sequence ID" value="MFD2589789.1"/>
    <property type="molecule type" value="Genomic_DNA"/>
</dbReference>
<evidence type="ECO:0000313" key="1">
    <source>
        <dbReference type="EMBL" id="MFD2589789.1"/>
    </source>
</evidence>
<comment type="caution">
    <text evidence="1">The sequence shown here is derived from an EMBL/GenBank/DDBJ whole genome shotgun (WGS) entry which is preliminary data.</text>
</comment>
<proteinExistence type="predicted"/>
<gene>
    <name evidence="1" type="ORF">ACFSTE_03035</name>
</gene>
<organism evidence="1 2">
    <name type="scientific">Aquimarina hainanensis</name>
    <dbReference type="NCBI Taxonomy" id="1578017"/>
    <lineage>
        <taxon>Bacteria</taxon>
        <taxon>Pseudomonadati</taxon>
        <taxon>Bacteroidota</taxon>
        <taxon>Flavobacteriia</taxon>
        <taxon>Flavobacteriales</taxon>
        <taxon>Flavobacteriaceae</taxon>
        <taxon>Aquimarina</taxon>
    </lineage>
</organism>
<accession>A0ABW5N4H5</accession>